<comment type="caution">
    <text evidence="2">The sequence shown here is derived from an EMBL/GenBank/DDBJ whole genome shotgun (WGS) entry which is preliminary data.</text>
</comment>
<feature type="compositionally biased region" description="Basic residues" evidence="1">
    <location>
        <begin position="116"/>
        <end position="131"/>
    </location>
</feature>
<protein>
    <submittedName>
        <fullName evidence="2">Uncharacterized protein</fullName>
    </submittedName>
</protein>
<dbReference type="Proteomes" id="UP001189429">
    <property type="component" value="Unassembled WGS sequence"/>
</dbReference>
<gene>
    <name evidence="2" type="ORF">PCOR1329_LOCUS81556</name>
</gene>
<feature type="region of interest" description="Disordered" evidence="1">
    <location>
        <begin position="178"/>
        <end position="253"/>
    </location>
</feature>
<feature type="compositionally biased region" description="Basic and acidic residues" evidence="1">
    <location>
        <begin position="203"/>
        <end position="221"/>
    </location>
</feature>
<feature type="region of interest" description="Disordered" evidence="1">
    <location>
        <begin position="69"/>
        <end position="134"/>
    </location>
</feature>
<evidence type="ECO:0000313" key="2">
    <source>
        <dbReference type="EMBL" id="CAK0906099.1"/>
    </source>
</evidence>
<feature type="region of interest" description="Disordered" evidence="1">
    <location>
        <begin position="1"/>
        <end position="27"/>
    </location>
</feature>
<evidence type="ECO:0000313" key="3">
    <source>
        <dbReference type="Proteomes" id="UP001189429"/>
    </source>
</evidence>
<evidence type="ECO:0000256" key="1">
    <source>
        <dbReference type="SAM" id="MobiDB-lite"/>
    </source>
</evidence>
<name>A0ABN9Y0Y3_9DINO</name>
<keyword evidence="3" id="KW-1185">Reference proteome</keyword>
<proteinExistence type="predicted"/>
<reference evidence="2" key="1">
    <citation type="submission" date="2023-10" db="EMBL/GenBank/DDBJ databases">
        <authorList>
            <person name="Chen Y."/>
            <person name="Shah S."/>
            <person name="Dougan E. K."/>
            <person name="Thang M."/>
            <person name="Chan C."/>
        </authorList>
    </citation>
    <scope>NUCLEOTIDE SEQUENCE [LARGE SCALE GENOMIC DNA]</scope>
</reference>
<organism evidence="2 3">
    <name type="scientific">Prorocentrum cordatum</name>
    <dbReference type="NCBI Taxonomy" id="2364126"/>
    <lineage>
        <taxon>Eukaryota</taxon>
        <taxon>Sar</taxon>
        <taxon>Alveolata</taxon>
        <taxon>Dinophyceae</taxon>
        <taxon>Prorocentrales</taxon>
        <taxon>Prorocentraceae</taxon>
        <taxon>Prorocentrum</taxon>
    </lineage>
</organism>
<dbReference type="EMBL" id="CAUYUJ010021641">
    <property type="protein sequence ID" value="CAK0906099.1"/>
    <property type="molecule type" value="Genomic_DNA"/>
</dbReference>
<feature type="compositionally biased region" description="Basic and acidic residues" evidence="1">
    <location>
        <begin position="87"/>
        <end position="97"/>
    </location>
</feature>
<accession>A0ABN9Y0Y3</accession>
<sequence>MPSPRIRTSKTCMSRRQLGQEATEAGNLSLGSNSRNIALATERIKLWRPPSACLNLPWATEADFAQKHTYPPYAPGARRASSTDNRNGADRPIEQHTSRANRASTCPPAPPTKRWSAPRRAKSKSRPRRFGPARGIPYTWRRLVHRGAFLAPGAAAKGATERTDRRQTFSRWQRIAREVGQYPSTQRLDRMEPSGLTSIPAQRRNEASRGAKGGHNERPAEGSKWAQGGQDQEEEDEEEGSRREGQDYACRCW</sequence>